<keyword evidence="1" id="KW-0472">Membrane</keyword>
<protein>
    <submittedName>
        <fullName evidence="2">Uncharacterized protein</fullName>
    </submittedName>
</protein>
<name>A0A511W3F8_9BACI</name>
<comment type="caution">
    <text evidence="2">The sequence shown here is derived from an EMBL/GenBank/DDBJ whole genome shotgun (WGS) entry which is preliminary data.</text>
</comment>
<dbReference type="EMBL" id="BJYA01000007">
    <property type="protein sequence ID" value="GEN45590.1"/>
    <property type="molecule type" value="Genomic_DNA"/>
</dbReference>
<evidence type="ECO:0000313" key="3">
    <source>
        <dbReference type="Proteomes" id="UP000321440"/>
    </source>
</evidence>
<accession>A0A511W3F8</accession>
<feature type="transmembrane region" description="Helical" evidence="1">
    <location>
        <begin position="6"/>
        <end position="24"/>
    </location>
</feature>
<keyword evidence="1" id="KW-0812">Transmembrane</keyword>
<organism evidence="2 3">
    <name type="scientific">Alkalibacillus haloalkaliphilus</name>
    <dbReference type="NCBI Taxonomy" id="94136"/>
    <lineage>
        <taxon>Bacteria</taxon>
        <taxon>Bacillati</taxon>
        <taxon>Bacillota</taxon>
        <taxon>Bacilli</taxon>
        <taxon>Bacillales</taxon>
        <taxon>Bacillaceae</taxon>
        <taxon>Alkalibacillus</taxon>
    </lineage>
</organism>
<keyword evidence="3" id="KW-1185">Reference proteome</keyword>
<proteinExistence type="predicted"/>
<reference evidence="2 3" key="1">
    <citation type="submission" date="2019-07" db="EMBL/GenBank/DDBJ databases">
        <title>Whole genome shotgun sequence of Alkalibacillus haloalkaliphilus NBRC 103110.</title>
        <authorList>
            <person name="Hosoyama A."/>
            <person name="Uohara A."/>
            <person name="Ohji S."/>
            <person name="Ichikawa N."/>
        </authorList>
    </citation>
    <scope>NUCLEOTIDE SEQUENCE [LARGE SCALE GENOMIC DNA]</scope>
    <source>
        <strain evidence="2 3">NBRC 103110</strain>
    </source>
</reference>
<evidence type="ECO:0000313" key="2">
    <source>
        <dbReference type="EMBL" id="GEN45590.1"/>
    </source>
</evidence>
<gene>
    <name evidence="2" type="ORF">AHA02nite_13660</name>
</gene>
<dbReference type="Proteomes" id="UP000321440">
    <property type="component" value="Unassembled WGS sequence"/>
</dbReference>
<dbReference type="RefSeq" id="WP_146815659.1">
    <property type="nucleotide sequence ID" value="NZ_BJYA01000007.1"/>
</dbReference>
<keyword evidence="1" id="KW-1133">Transmembrane helix</keyword>
<dbReference type="AlphaFoldDB" id="A0A511W3F8"/>
<sequence>MLKKIAAAIVLVIIYGWIMWIESFPKNLQELIDKENVTHEQFYRIEEGSGLSVGIEEDYVEVFIYEKRFTGWHIADQDEMAYPESDDFTKEIFLKLDENEYVVSGIVTDQEVDKIRAGELAPNISNLNNGYQVYYFTQVPEDLEVKGLSRQGDVLYLR</sequence>
<evidence type="ECO:0000256" key="1">
    <source>
        <dbReference type="SAM" id="Phobius"/>
    </source>
</evidence>